<evidence type="ECO:0000256" key="1">
    <source>
        <dbReference type="ARBA" id="ARBA00004202"/>
    </source>
</evidence>
<keyword evidence="5" id="KW-0777">Teichoic acid biosynthesis</keyword>
<dbReference type="InterPro" id="IPR043148">
    <property type="entry name" value="TagF_C"/>
</dbReference>
<dbReference type="EC" id="2.7.8.12" evidence="7"/>
<reference evidence="7 8" key="1">
    <citation type="submission" date="2020-08" db="EMBL/GenBank/DDBJ databases">
        <title>Genomic Encyclopedia of Type Strains, Phase IV (KMG-IV): sequencing the most valuable type-strain genomes for metagenomic binning, comparative biology and taxonomic classification.</title>
        <authorList>
            <person name="Goeker M."/>
        </authorList>
    </citation>
    <scope>NUCLEOTIDE SEQUENCE [LARGE SCALE GENOMIC DNA]</scope>
    <source>
        <strain evidence="7 8">DSM 26963</strain>
    </source>
</reference>
<name>A0A7W8D0G5_9FIRM</name>
<proteinExistence type="inferred from homology"/>
<evidence type="ECO:0000256" key="3">
    <source>
        <dbReference type="ARBA" id="ARBA00022475"/>
    </source>
</evidence>
<dbReference type="PANTHER" id="PTHR37316">
    <property type="entry name" value="TEICHOIC ACID GLYCEROL-PHOSPHATE PRIMASE"/>
    <property type="match status" value="1"/>
</dbReference>
<dbReference type="EMBL" id="JACHHD010000003">
    <property type="protein sequence ID" value="MBB5184394.1"/>
    <property type="molecule type" value="Genomic_DNA"/>
</dbReference>
<comment type="subcellular location">
    <subcellularLocation>
        <location evidence="1">Cell membrane</location>
        <topology evidence="1">Peripheral membrane protein</topology>
    </subcellularLocation>
</comment>
<dbReference type="InterPro" id="IPR051612">
    <property type="entry name" value="Teichoic_Acid_Biosynth"/>
</dbReference>
<sequence>MMFFLRLLKKWAGKEIRLLYKLLYRFVSIDDKLVIFISFHGRGYSDNPRAIYEAMIQDPRWQGYRFIWFIKHHKKKAISIPNAQIKEYFSFSYFYHLSKAKFWVVNCKLPLYICKKPEQVYLQTWHGTPLKRLAHDIDVAEDTTFYRSAVSYEQMCHSYDVDVARYNYMISPNAFCTEVFPHAFGIDPQKLVETGYPRNDFIVNATKEQVLSIKKQLQLPLDKKIILYAPTWRDNSYVSAGYTFELKADFHLWKKIFGEDFIVLFKPHYLIINKYQNDPSLKGFLYSIPATAEINELYVISDVLITDYSSVFFDYAILKRPMYFYMYDLENYASDLRGFYLDITKDLPGAIYRREEPLCQDIKAGVYDRTRLDDFSKRFNNLDDGQASKRVLDLLAGEQ</sequence>
<comment type="similarity">
    <text evidence="2">Belongs to the CDP-glycerol glycerophosphotransferase family.</text>
</comment>
<dbReference type="InterPro" id="IPR007554">
    <property type="entry name" value="Glycerophosphate_synth"/>
</dbReference>
<evidence type="ECO:0000256" key="2">
    <source>
        <dbReference type="ARBA" id="ARBA00010488"/>
    </source>
</evidence>
<comment type="caution">
    <text evidence="7">The sequence shown here is derived from an EMBL/GenBank/DDBJ whole genome shotgun (WGS) entry which is preliminary data.</text>
</comment>
<evidence type="ECO:0000313" key="8">
    <source>
        <dbReference type="Proteomes" id="UP000521313"/>
    </source>
</evidence>
<evidence type="ECO:0000256" key="5">
    <source>
        <dbReference type="ARBA" id="ARBA00022944"/>
    </source>
</evidence>
<dbReference type="Proteomes" id="UP000521313">
    <property type="component" value="Unassembled WGS sequence"/>
</dbReference>
<dbReference type="SUPFAM" id="SSF53756">
    <property type="entry name" value="UDP-Glycosyltransferase/glycogen phosphorylase"/>
    <property type="match status" value="1"/>
</dbReference>
<protein>
    <submittedName>
        <fullName evidence="7">CDP-glycerol glycerophosphotransferase</fullName>
        <ecNumber evidence="7">2.7.8.12</ecNumber>
    </submittedName>
</protein>
<keyword evidence="6" id="KW-0472">Membrane</keyword>
<evidence type="ECO:0000256" key="4">
    <source>
        <dbReference type="ARBA" id="ARBA00022679"/>
    </source>
</evidence>
<evidence type="ECO:0000256" key="6">
    <source>
        <dbReference type="ARBA" id="ARBA00023136"/>
    </source>
</evidence>
<organism evidence="7 8">
    <name type="scientific">Faecalicoccus acidiformans</name>
    <dbReference type="NCBI Taxonomy" id="915173"/>
    <lineage>
        <taxon>Bacteria</taxon>
        <taxon>Bacillati</taxon>
        <taxon>Bacillota</taxon>
        <taxon>Erysipelotrichia</taxon>
        <taxon>Erysipelotrichales</taxon>
        <taxon>Erysipelotrichaceae</taxon>
        <taxon>Faecalicoccus</taxon>
    </lineage>
</organism>
<accession>A0A7W8D0G5</accession>
<keyword evidence="3" id="KW-1003">Cell membrane</keyword>
<dbReference type="Gene3D" id="3.40.50.11820">
    <property type="match status" value="1"/>
</dbReference>
<dbReference type="GO" id="GO:0047355">
    <property type="term" value="F:CDP-glycerol glycerophosphotransferase activity"/>
    <property type="evidence" value="ECO:0007669"/>
    <property type="project" value="UniProtKB-EC"/>
</dbReference>
<dbReference type="GO" id="GO:0005886">
    <property type="term" value="C:plasma membrane"/>
    <property type="evidence" value="ECO:0007669"/>
    <property type="project" value="UniProtKB-SubCell"/>
</dbReference>
<dbReference type="PANTHER" id="PTHR37316:SF3">
    <property type="entry name" value="TEICHOIC ACID GLYCEROL-PHOSPHATE TRANSFERASE"/>
    <property type="match status" value="1"/>
</dbReference>
<dbReference type="Pfam" id="PF04464">
    <property type="entry name" value="Glyphos_transf"/>
    <property type="match status" value="1"/>
</dbReference>
<dbReference type="InterPro" id="IPR043149">
    <property type="entry name" value="TagF_N"/>
</dbReference>
<dbReference type="AlphaFoldDB" id="A0A7W8D0G5"/>
<dbReference type="GO" id="GO:0019350">
    <property type="term" value="P:teichoic acid biosynthetic process"/>
    <property type="evidence" value="ECO:0007669"/>
    <property type="project" value="UniProtKB-KW"/>
</dbReference>
<keyword evidence="4 7" id="KW-0808">Transferase</keyword>
<evidence type="ECO:0000313" key="7">
    <source>
        <dbReference type="EMBL" id="MBB5184394.1"/>
    </source>
</evidence>
<gene>
    <name evidence="7" type="ORF">HNQ43_000432</name>
</gene>
<dbReference type="Gene3D" id="3.40.50.12580">
    <property type="match status" value="1"/>
</dbReference>